<dbReference type="Proteomes" id="UP000242793">
    <property type="component" value="Chromosome"/>
</dbReference>
<keyword evidence="3 6" id="KW-0378">Hydrolase</keyword>
<sequence length="184" mass="22109">MLQSKKNLIWIDLEMTGLNPKEDRIIEIATVITDSQINILCEGPSIPIHQEEKFIEKMDEWNRNTHTKNGLIQETKRSSFNERRAEDETIRFLEKWTYPGSSPMCGNSISQDRKFLFQYMPNLERFFHYRHIDVSTIKELVKRWKPDILMSFFRRSSHRALQDVKHSIGELIFYRKHFIRDFNS</sequence>
<dbReference type="InterPro" id="IPR022894">
    <property type="entry name" value="Oligoribonuclease"/>
</dbReference>
<accession>A0A1V0HKI0</accession>
<dbReference type="SUPFAM" id="SSF53098">
    <property type="entry name" value="Ribonuclease H-like"/>
    <property type="match status" value="1"/>
</dbReference>
<name>A0A1V0HKI0_9ENTR</name>
<dbReference type="RefSeq" id="WP_080626574.1">
    <property type="nucleotide sequence ID" value="NZ_CP012839.1"/>
</dbReference>
<protein>
    <recommendedName>
        <fullName evidence="5 6">Oligoribonuclease</fullName>
        <ecNumber evidence="6">3.1.-.-</ecNumber>
    </recommendedName>
</protein>
<evidence type="ECO:0000256" key="6">
    <source>
        <dbReference type="HAMAP-Rule" id="MF_00045"/>
    </source>
</evidence>
<dbReference type="AlphaFoldDB" id="A0A1V0HKI0"/>
<evidence type="ECO:0000256" key="3">
    <source>
        <dbReference type="ARBA" id="ARBA00022801"/>
    </source>
</evidence>
<dbReference type="STRING" id="428411.AOQ87_01535"/>
<comment type="similarity">
    <text evidence="1 6">Belongs to the oligoribonuclease family.</text>
</comment>
<evidence type="ECO:0000256" key="1">
    <source>
        <dbReference type="ARBA" id="ARBA00009921"/>
    </source>
</evidence>
<gene>
    <name evidence="6" type="primary">orn</name>
    <name evidence="8" type="ORF">AOQ87_01535</name>
</gene>
<keyword evidence="6" id="KW-0963">Cytoplasm</keyword>
<keyword evidence="4 6" id="KW-0269">Exonuclease</keyword>
<evidence type="ECO:0000313" key="8">
    <source>
        <dbReference type="EMBL" id="ARC53347.1"/>
    </source>
</evidence>
<evidence type="ECO:0000256" key="2">
    <source>
        <dbReference type="ARBA" id="ARBA00022722"/>
    </source>
</evidence>
<dbReference type="EC" id="3.1.-.-" evidence="6"/>
<dbReference type="InterPro" id="IPR036397">
    <property type="entry name" value="RNaseH_sf"/>
</dbReference>
<dbReference type="CDD" id="cd06135">
    <property type="entry name" value="Orn"/>
    <property type="match status" value="1"/>
</dbReference>
<dbReference type="InterPro" id="IPR012337">
    <property type="entry name" value="RNaseH-like_sf"/>
</dbReference>
<feature type="domain" description="Exonuclease" evidence="7">
    <location>
        <begin position="7"/>
        <end position="180"/>
    </location>
</feature>
<evidence type="ECO:0000259" key="7">
    <source>
        <dbReference type="SMART" id="SM00479"/>
    </source>
</evidence>
<reference evidence="8 9" key="1">
    <citation type="submission" date="2015-10" db="EMBL/GenBank/DDBJ databases">
        <title>Survey of human and primate louse endosymbionts.</title>
        <authorList>
            <person name="Boyd B.M."/>
        </authorList>
    </citation>
    <scope>NUCLEOTIDE SEQUENCE [LARGE SCALE GENOMIC DNA]</scope>
    <source>
        <strain evidence="8 9">PTSK</strain>
    </source>
</reference>
<dbReference type="InterPro" id="IPR013520">
    <property type="entry name" value="Ribonucl_H"/>
</dbReference>
<dbReference type="PANTHER" id="PTHR11046">
    <property type="entry name" value="OLIGORIBONUCLEASE, MITOCHONDRIAL"/>
    <property type="match status" value="1"/>
</dbReference>
<dbReference type="GO" id="GO:0005737">
    <property type="term" value="C:cytoplasm"/>
    <property type="evidence" value="ECO:0007669"/>
    <property type="project" value="UniProtKB-SubCell"/>
</dbReference>
<dbReference type="PANTHER" id="PTHR11046:SF0">
    <property type="entry name" value="OLIGORIBONUCLEASE, MITOCHONDRIAL"/>
    <property type="match status" value="1"/>
</dbReference>
<feature type="active site" evidence="6">
    <location>
        <position position="129"/>
    </location>
</feature>
<evidence type="ECO:0000256" key="5">
    <source>
        <dbReference type="ARBA" id="ARBA00070964"/>
    </source>
</evidence>
<proteinExistence type="inferred from homology"/>
<dbReference type="NCBIfam" id="NF003765">
    <property type="entry name" value="PRK05359.1"/>
    <property type="match status" value="1"/>
</dbReference>
<dbReference type="HAMAP" id="MF_00045">
    <property type="entry name" value="Oligoribonuclease"/>
    <property type="match status" value="1"/>
</dbReference>
<dbReference type="GO" id="GO:0003676">
    <property type="term" value="F:nucleic acid binding"/>
    <property type="evidence" value="ECO:0007669"/>
    <property type="project" value="InterPro"/>
</dbReference>
<dbReference type="SMART" id="SM00479">
    <property type="entry name" value="EXOIII"/>
    <property type="match status" value="1"/>
</dbReference>
<dbReference type="EMBL" id="CP012839">
    <property type="protein sequence ID" value="ARC53347.1"/>
    <property type="molecule type" value="Genomic_DNA"/>
</dbReference>
<dbReference type="Pfam" id="PF00929">
    <property type="entry name" value="RNase_T"/>
    <property type="match status" value="1"/>
</dbReference>
<comment type="function">
    <text evidence="6">3'-to-5' exoribonuclease specific for small oligoribonucleotides.</text>
</comment>
<dbReference type="Gene3D" id="3.30.420.10">
    <property type="entry name" value="Ribonuclease H-like superfamily/Ribonuclease H"/>
    <property type="match status" value="1"/>
</dbReference>
<keyword evidence="2 6" id="KW-0540">Nuclease</keyword>
<evidence type="ECO:0000313" key="9">
    <source>
        <dbReference type="Proteomes" id="UP000242793"/>
    </source>
</evidence>
<evidence type="ECO:0000256" key="4">
    <source>
        <dbReference type="ARBA" id="ARBA00022839"/>
    </source>
</evidence>
<dbReference type="GO" id="GO:0006259">
    <property type="term" value="P:DNA metabolic process"/>
    <property type="evidence" value="ECO:0007669"/>
    <property type="project" value="UniProtKB-ARBA"/>
</dbReference>
<comment type="subcellular location">
    <subcellularLocation>
        <location evidence="6">Cytoplasm</location>
    </subcellularLocation>
</comment>
<dbReference type="FunFam" id="3.30.420.10:FF:000003">
    <property type="entry name" value="Oligoribonuclease"/>
    <property type="match status" value="1"/>
</dbReference>
<dbReference type="GO" id="GO:0000175">
    <property type="term" value="F:3'-5'-RNA exonuclease activity"/>
    <property type="evidence" value="ECO:0007669"/>
    <property type="project" value="InterPro"/>
</dbReference>
<organism evidence="8 9">
    <name type="scientific">Candidatus Riesia pediculischaeffi</name>
    <dbReference type="NCBI Taxonomy" id="428411"/>
    <lineage>
        <taxon>Bacteria</taxon>
        <taxon>Pseudomonadati</taxon>
        <taxon>Pseudomonadota</taxon>
        <taxon>Gammaproteobacteria</taxon>
        <taxon>Enterobacterales</taxon>
        <taxon>Enterobacteriaceae</taxon>
        <taxon>Candidatus Riesia</taxon>
    </lineage>
</organism>
<keyword evidence="9" id="KW-1185">Reference proteome</keyword>
<dbReference type="KEGG" id="rped:AOQ87_01535"/>